<protein>
    <submittedName>
        <fullName evidence="2">Uncharacterized protein</fullName>
    </submittedName>
</protein>
<evidence type="ECO:0000256" key="1">
    <source>
        <dbReference type="SAM" id="MobiDB-lite"/>
    </source>
</evidence>
<reference evidence="2 3" key="1">
    <citation type="journal article" date="2013" name="BMC Genomics">
        <title>Reconstruction of the lipid metabolism for the microalga Monoraphidium neglectum from its genome sequence reveals characteristics suitable for biofuel production.</title>
        <authorList>
            <person name="Bogen C."/>
            <person name="Al-Dilaimi A."/>
            <person name="Albersmeier A."/>
            <person name="Wichmann J."/>
            <person name="Grundmann M."/>
            <person name="Rupp O."/>
            <person name="Lauersen K.J."/>
            <person name="Blifernez-Klassen O."/>
            <person name="Kalinowski J."/>
            <person name="Goesmann A."/>
            <person name="Mussgnug J.H."/>
            <person name="Kruse O."/>
        </authorList>
    </citation>
    <scope>NUCLEOTIDE SEQUENCE [LARGE SCALE GENOMIC DNA]</scope>
    <source>
        <strain evidence="2 3">SAG 48.87</strain>
    </source>
</reference>
<dbReference type="RefSeq" id="XP_013903571.1">
    <property type="nucleotide sequence ID" value="XM_014048117.1"/>
</dbReference>
<dbReference type="Proteomes" id="UP000054498">
    <property type="component" value="Unassembled WGS sequence"/>
</dbReference>
<dbReference type="PANTHER" id="PTHR46483">
    <property type="entry name" value="PHOSPHOLIPASE A1 PLIP2, CHLOROPLASTIC"/>
    <property type="match status" value="1"/>
</dbReference>
<dbReference type="GO" id="GO:0008970">
    <property type="term" value="F:phospholipase A1 activity"/>
    <property type="evidence" value="ECO:0007669"/>
    <property type="project" value="InterPro"/>
</dbReference>
<name>A0A0D2MVM8_9CHLO</name>
<dbReference type="AlphaFoldDB" id="A0A0D2MVM8"/>
<dbReference type="PANTHER" id="PTHR46483:SF4">
    <property type="entry name" value="PHOSPHOLIPASE A1 PLIP2, CHLOROPLASTIC"/>
    <property type="match status" value="1"/>
</dbReference>
<dbReference type="KEGG" id="mng:MNEG_3402"/>
<dbReference type="InterPro" id="IPR043367">
    <property type="entry name" value="PLIP1/2/3"/>
</dbReference>
<keyword evidence="3" id="KW-1185">Reference proteome</keyword>
<evidence type="ECO:0000313" key="3">
    <source>
        <dbReference type="Proteomes" id="UP000054498"/>
    </source>
</evidence>
<accession>A0A0D2MVM8</accession>
<sequence>MVFHLAAPYIQDQLSLRSWKPTGTLTVRVKYRGPFRLPAVRVIGVLSGPAQPERLAGAKARAPGGGGAPGPERAAAAAEAAAVAAQSVFWGQSKEIASSAVSMWNTMVETHTARWSQSLQTLQRVSSRLFRSVSHDSVADAGFGGGPASTSPTCAAPSSEEPSGGGAAAAAPAGYQQRGDAATAAAAADGAAASAEHVAALAEQEALLQRQLEQLGQLQSSLAQFVTTASRKEVHLARMLADLSNIAYDVTQIVDDAALLESRHGLRLVACSHPEHFGAAALAGGYACPLPANGGAAAPLRHAAGGGGGVVPAAAVGAGDTEGDAEALFEMQLHPQWDQWLHWEAEDEASAPLREPLGAAAAAAPAATCWDEGSAGLHGGFEYSGGGGAQAPMSPRAPVVVSAMAVMEEGEAAAPVPASCCAALSPASGTAAPSRASRASSDGRGDSGGAPAAAQLCSSTAFDCALPVAPALDHQAATQLFAAHHAPPQQQQQQEQQQEQEQQGAAHSAAPALDAGVPEAPGQRQPQPQPQPQYPADWFVCDAPAGGAAGSGPTRYIVIQGSITVDHWRINLTFDPVPFVDGSTGVKVHRWGQDGLWGA</sequence>
<feature type="region of interest" description="Disordered" evidence="1">
    <location>
        <begin position="484"/>
        <end position="539"/>
    </location>
</feature>
<proteinExistence type="predicted"/>
<dbReference type="EMBL" id="KK100646">
    <property type="protein sequence ID" value="KIZ04552.1"/>
    <property type="molecule type" value="Genomic_DNA"/>
</dbReference>
<feature type="region of interest" description="Disordered" evidence="1">
    <location>
        <begin position="424"/>
        <end position="452"/>
    </location>
</feature>
<gene>
    <name evidence="2" type="ORF">MNEG_3402</name>
</gene>
<feature type="compositionally biased region" description="Low complexity" evidence="1">
    <location>
        <begin position="424"/>
        <end position="442"/>
    </location>
</feature>
<evidence type="ECO:0000313" key="2">
    <source>
        <dbReference type="EMBL" id="KIZ04552.1"/>
    </source>
</evidence>
<dbReference type="GeneID" id="25736280"/>
<feature type="compositionally biased region" description="Low complexity" evidence="1">
    <location>
        <begin position="489"/>
        <end position="503"/>
    </location>
</feature>
<organism evidence="2 3">
    <name type="scientific">Monoraphidium neglectum</name>
    <dbReference type="NCBI Taxonomy" id="145388"/>
    <lineage>
        <taxon>Eukaryota</taxon>
        <taxon>Viridiplantae</taxon>
        <taxon>Chlorophyta</taxon>
        <taxon>core chlorophytes</taxon>
        <taxon>Chlorophyceae</taxon>
        <taxon>CS clade</taxon>
        <taxon>Sphaeropleales</taxon>
        <taxon>Selenastraceae</taxon>
        <taxon>Monoraphidium</taxon>
    </lineage>
</organism>
<dbReference type="OrthoDB" id="438440at2759"/>
<feature type="compositionally biased region" description="Low complexity" evidence="1">
    <location>
        <begin position="148"/>
        <end position="172"/>
    </location>
</feature>
<feature type="region of interest" description="Disordered" evidence="1">
    <location>
        <begin position="140"/>
        <end position="172"/>
    </location>
</feature>